<evidence type="ECO:0000256" key="2">
    <source>
        <dbReference type="SAM" id="SignalP"/>
    </source>
</evidence>
<dbReference type="EMBL" id="CP015959">
    <property type="protein sequence ID" value="QLB65590.1"/>
    <property type="molecule type" value="Genomic_DNA"/>
</dbReference>
<dbReference type="Pfam" id="PF13924">
    <property type="entry name" value="Lipocalin_5"/>
    <property type="match status" value="1"/>
</dbReference>
<feature type="domain" description="Lipocalin-like" evidence="3">
    <location>
        <begin position="37"/>
        <end position="154"/>
    </location>
</feature>
<dbReference type="AlphaFoldDB" id="A0A9Q6S6A0"/>
<name>A0A9Q6S6A0_9BURK</name>
<feature type="compositionally biased region" description="Polar residues" evidence="1">
    <location>
        <begin position="189"/>
        <end position="206"/>
    </location>
</feature>
<organism evidence="4 5">
    <name type="scientific">Paraburkholderia caribensis</name>
    <dbReference type="NCBI Taxonomy" id="75105"/>
    <lineage>
        <taxon>Bacteria</taxon>
        <taxon>Pseudomonadati</taxon>
        <taxon>Pseudomonadota</taxon>
        <taxon>Betaproteobacteria</taxon>
        <taxon>Burkholderiales</taxon>
        <taxon>Burkholderiaceae</taxon>
        <taxon>Paraburkholderia</taxon>
    </lineage>
</organism>
<dbReference type="InterPro" id="IPR024311">
    <property type="entry name" value="Lipocalin-like"/>
</dbReference>
<evidence type="ECO:0000259" key="3">
    <source>
        <dbReference type="Pfam" id="PF13924"/>
    </source>
</evidence>
<evidence type="ECO:0000313" key="4">
    <source>
        <dbReference type="EMBL" id="QLB65590.1"/>
    </source>
</evidence>
<evidence type="ECO:0000313" key="5">
    <source>
        <dbReference type="Proteomes" id="UP000509548"/>
    </source>
</evidence>
<gene>
    <name evidence="4" type="ORF">A9O66_24775</name>
</gene>
<sequence>MEDIMKQLLYALIICTGTSMSLAASQVADSPTTSTLVGTWRLVSVTVLKSGSEVEILGQDPKGQLVLNSDGHYVLVGFRADLPSLGSGDRLMGTADENRRIVQGSLAHFGTYTVDRTAQLIVFHIQKGIFPNWDGQTQERPFTLEGDRLTYRTPGSFGYGASTVVWQRMTNGEAADKREPALATPCRPMTSTSTSRSNQQPHPFNQ</sequence>
<feature type="chain" id="PRO_5040121905" description="Lipocalin-like domain-containing protein" evidence="2">
    <location>
        <begin position="24"/>
        <end position="206"/>
    </location>
</feature>
<reference evidence="4 5" key="1">
    <citation type="journal article" date="2014" name="Genome Announc.">
        <title>Draft Genome Sequence of the Haloacid-Degrading Burkholderia caribensis Strain MBA4.</title>
        <authorList>
            <person name="Pan Y."/>
            <person name="Kong K.F."/>
            <person name="Tsang J.S."/>
        </authorList>
    </citation>
    <scope>NUCLEOTIDE SEQUENCE [LARGE SCALE GENOMIC DNA]</scope>
    <source>
        <strain evidence="4 5">852011</strain>
    </source>
</reference>
<dbReference type="Proteomes" id="UP000509548">
    <property type="component" value="Chromosome 2"/>
</dbReference>
<evidence type="ECO:0000256" key="1">
    <source>
        <dbReference type="SAM" id="MobiDB-lite"/>
    </source>
</evidence>
<protein>
    <recommendedName>
        <fullName evidence="3">Lipocalin-like domain-containing protein</fullName>
    </recommendedName>
</protein>
<feature type="region of interest" description="Disordered" evidence="1">
    <location>
        <begin position="174"/>
        <end position="206"/>
    </location>
</feature>
<feature type="signal peptide" evidence="2">
    <location>
        <begin position="1"/>
        <end position="23"/>
    </location>
</feature>
<accession>A0A9Q6S6A0</accession>
<proteinExistence type="predicted"/>
<keyword evidence="2" id="KW-0732">Signal</keyword>